<name>A0A1W1Y1P8_9BURK</name>
<feature type="transmembrane region" description="Helical" evidence="1">
    <location>
        <begin position="91"/>
        <end position="111"/>
    </location>
</feature>
<reference evidence="2 3" key="1">
    <citation type="submission" date="2017-04" db="EMBL/GenBank/DDBJ databases">
        <authorList>
            <person name="Afonso C.L."/>
            <person name="Miller P.J."/>
            <person name="Scott M.A."/>
            <person name="Spackman E."/>
            <person name="Goraichik I."/>
            <person name="Dimitrov K.M."/>
            <person name="Suarez D.L."/>
            <person name="Swayne D.E."/>
        </authorList>
    </citation>
    <scope>NUCLEOTIDE SEQUENCE [LARGE SCALE GENOMIC DNA]</scope>
    <source>
        <strain evidence="2 3">VK13</strain>
    </source>
</reference>
<protein>
    <recommendedName>
        <fullName evidence="4">Glycosyltransferase RgtA/B/C/D-like domain-containing protein</fullName>
    </recommendedName>
</protein>
<keyword evidence="1" id="KW-1133">Transmembrane helix</keyword>
<feature type="transmembrane region" description="Helical" evidence="1">
    <location>
        <begin position="149"/>
        <end position="166"/>
    </location>
</feature>
<feature type="transmembrane region" description="Helical" evidence="1">
    <location>
        <begin position="21"/>
        <end position="43"/>
    </location>
</feature>
<keyword evidence="3" id="KW-1185">Reference proteome</keyword>
<evidence type="ECO:0000256" key="1">
    <source>
        <dbReference type="SAM" id="Phobius"/>
    </source>
</evidence>
<feature type="transmembrane region" description="Helical" evidence="1">
    <location>
        <begin position="291"/>
        <end position="311"/>
    </location>
</feature>
<proteinExistence type="predicted"/>
<dbReference type="AlphaFoldDB" id="A0A1W1Y1P8"/>
<feature type="transmembrane region" description="Helical" evidence="1">
    <location>
        <begin position="193"/>
        <end position="211"/>
    </location>
</feature>
<dbReference type="EMBL" id="FWXJ01000001">
    <property type="protein sequence ID" value="SMC30083.1"/>
    <property type="molecule type" value="Genomic_DNA"/>
</dbReference>
<dbReference type="RefSeq" id="WP_084281823.1">
    <property type="nucleotide sequence ID" value="NZ_FWXJ01000001.1"/>
</dbReference>
<evidence type="ECO:0000313" key="3">
    <source>
        <dbReference type="Proteomes" id="UP000192708"/>
    </source>
</evidence>
<keyword evidence="1" id="KW-0812">Transmembrane</keyword>
<evidence type="ECO:0008006" key="4">
    <source>
        <dbReference type="Google" id="ProtNLM"/>
    </source>
</evidence>
<keyword evidence="1" id="KW-0472">Membrane</keyword>
<feature type="transmembrane region" description="Helical" evidence="1">
    <location>
        <begin position="323"/>
        <end position="342"/>
    </location>
</feature>
<sequence>MKIVDYANLSKAIIIEKYLGYFFPIVAFSFAFYMQYSVAFFGLDLHHDLLMFDAARNLYSGQTPYKDFFYQYNLGTVLLHSATLGILGLKIVALKQVTVLFFAFIALLIYLSCALEGYRRSGLLLSILWTLLSPFYMPVMNGYHPWSTVYMMFSCMAGLFCLQLAIRKKPIVFSLLAGIFFSLGFWFKQVAAFQVIAVLIWIGLNVGFSFSSKFDRVKYIRIFSGYATGGLLATIPFLGYLYFESAIIDWWKDVFLFNKYFAAESQNASGLKHYFKILFPISRGLGHHSNFWALSPFILIVVTFQVFIFQANFFGLKKLNKEVLGLIVLAAFSGWFGCFPLPHPFHTQLFMAPTFIVIGLLLGKHPLSFKGIKKYLVVFLPVYIFLISAIHENYFQVQGWSNKQHAYNKDSIKVNLNSSFDGLRIDSSTENLLTQFYKNLLELKPSNKSGEFIPLSVDPLRGLLPGKVESPSEFKMGVDWTWPNELVEPGFSDLINSRILLRKQPIYADSLIYIAGYKPTALLEMKSPISNTHMLYQPDLKTSKLGVEHRKKSEILYTTDKDFDIKTRSIYFDWDEGIKSFNLIPFNVLTESEIHEIKNIHVSILHEEDFPQHLSKLQMGYLNKAGKSYSENLPGLYKLDNQEGGILHENISIEDQQKLALFMLSTGKLFANQNRPVYSSTLASNDLNQPMLVGLPLKERTGLQMLWSKDNGSTTNRNDGELFKARSRSIYLAIKPIIKKDKCKFILIQIEMSLGHTKNYYYIFEND</sequence>
<dbReference type="Proteomes" id="UP000192708">
    <property type="component" value="Unassembled WGS sequence"/>
</dbReference>
<feature type="transmembrane region" description="Helical" evidence="1">
    <location>
        <begin position="375"/>
        <end position="395"/>
    </location>
</feature>
<organism evidence="2 3">
    <name type="scientific">Polynucleobacter kasalickyi</name>
    <dbReference type="NCBI Taxonomy" id="1938817"/>
    <lineage>
        <taxon>Bacteria</taxon>
        <taxon>Pseudomonadati</taxon>
        <taxon>Pseudomonadota</taxon>
        <taxon>Betaproteobacteria</taxon>
        <taxon>Burkholderiales</taxon>
        <taxon>Burkholderiaceae</taxon>
        <taxon>Polynucleobacter</taxon>
    </lineage>
</organism>
<dbReference type="STRING" id="1938817.SAMN06296008_10120"/>
<feature type="transmembrane region" description="Helical" evidence="1">
    <location>
        <begin position="223"/>
        <end position="243"/>
    </location>
</feature>
<feature type="transmembrane region" description="Helical" evidence="1">
    <location>
        <begin position="348"/>
        <end position="363"/>
    </location>
</feature>
<evidence type="ECO:0000313" key="2">
    <source>
        <dbReference type="EMBL" id="SMC30083.1"/>
    </source>
</evidence>
<gene>
    <name evidence="2" type="ORF">SAMN06296008_10120</name>
</gene>
<feature type="transmembrane region" description="Helical" evidence="1">
    <location>
        <begin position="171"/>
        <end position="187"/>
    </location>
</feature>
<accession>A0A1W1Y1P8</accession>